<gene>
    <name evidence="2" type="ORF">BaRGS_00037266</name>
</gene>
<name>A0ABD0JA79_9CAEN</name>
<reference evidence="2 3" key="1">
    <citation type="journal article" date="2023" name="Sci. Data">
        <title>Genome assembly of the Korean intertidal mud-creeper Batillaria attramentaria.</title>
        <authorList>
            <person name="Patra A.K."/>
            <person name="Ho P.T."/>
            <person name="Jun S."/>
            <person name="Lee S.J."/>
            <person name="Kim Y."/>
            <person name="Won Y.J."/>
        </authorList>
    </citation>
    <scope>NUCLEOTIDE SEQUENCE [LARGE SCALE GENOMIC DNA]</scope>
    <source>
        <strain evidence="2">Wonlab-2016</strain>
    </source>
</reference>
<feature type="region of interest" description="Disordered" evidence="1">
    <location>
        <begin position="1"/>
        <end position="25"/>
    </location>
</feature>
<evidence type="ECO:0000313" key="3">
    <source>
        <dbReference type="Proteomes" id="UP001519460"/>
    </source>
</evidence>
<evidence type="ECO:0000313" key="2">
    <source>
        <dbReference type="EMBL" id="KAK7466658.1"/>
    </source>
</evidence>
<dbReference type="AlphaFoldDB" id="A0ABD0JA79"/>
<dbReference type="Proteomes" id="UP001519460">
    <property type="component" value="Unassembled WGS sequence"/>
</dbReference>
<evidence type="ECO:0000256" key="1">
    <source>
        <dbReference type="SAM" id="MobiDB-lite"/>
    </source>
</evidence>
<comment type="caution">
    <text evidence="2">The sequence shown here is derived from an EMBL/GenBank/DDBJ whole genome shotgun (WGS) entry which is preliminary data.</text>
</comment>
<proteinExistence type="predicted"/>
<organism evidence="2 3">
    <name type="scientific">Batillaria attramentaria</name>
    <dbReference type="NCBI Taxonomy" id="370345"/>
    <lineage>
        <taxon>Eukaryota</taxon>
        <taxon>Metazoa</taxon>
        <taxon>Spiralia</taxon>
        <taxon>Lophotrochozoa</taxon>
        <taxon>Mollusca</taxon>
        <taxon>Gastropoda</taxon>
        <taxon>Caenogastropoda</taxon>
        <taxon>Sorbeoconcha</taxon>
        <taxon>Cerithioidea</taxon>
        <taxon>Batillariidae</taxon>
        <taxon>Batillaria</taxon>
    </lineage>
</organism>
<sequence>MSSFTHHPLNALAKPQPPDCQSNLSETVMDSNREGGLSSHFHYCFLCLSHLDTAEFCLRSQPRLAYNLFAKLNVWAFTAKGLPPLRLIKSVCVGNCKAVEGIWWLGGS</sequence>
<keyword evidence="3" id="KW-1185">Reference proteome</keyword>
<accession>A0ABD0JA79</accession>
<protein>
    <submittedName>
        <fullName evidence="2">Uncharacterized protein</fullName>
    </submittedName>
</protein>
<dbReference type="EMBL" id="JACVVK020000552">
    <property type="protein sequence ID" value="KAK7466658.1"/>
    <property type="molecule type" value="Genomic_DNA"/>
</dbReference>